<dbReference type="PANTHER" id="PTHR43537:SF51">
    <property type="entry name" value="HTH-TYPE TRANSCRIPTIONAL REGULATOR LGOR-RELATED"/>
    <property type="match status" value="1"/>
</dbReference>
<feature type="domain" description="HTH gntR-type" evidence="4">
    <location>
        <begin position="2"/>
        <end position="71"/>
    </location>
</feature>
<dbReference type="GO" id="GO:0003700">
    <property type="term" value="F:DNA-binding transcription factor activity"/>
    <property type="evidence" value="ECO:0007669"/>
    <property type="project" value="InterPro"/>
</dbReference>
<dbReference type="PANTHER" id="PTHR43537">
    <property type="entry name" value="TRANSCRIPTIONAL REGULATOR, GNTR FAMILY"/>
    <property type="match status" value="1"/>
</dbReference>
<evidence type="ECO:0000256" key="2">
    <source>
        <dbReference type="ARBA" id="ARBA00023125"/>
    </source>
</evidence>
<dbReference type="PRINTS" id="PR00035">
    <property type="entry name" value="HTHGNTR"/>
</dbReference>
<evidence type="ECO:0000313" key="6">
    <source>
        <dbReference type="Proteomes" id="UP000436694"/>
    </source>
</evidence>
<dbReference type="Gene3D" id="1.10.10.10">
    <property type="entry name" value="Winged helix-like DNA-binding domain superfamily/Winged helix DNA-binding domain"/>
    <property type="match status" value="2"/>
</dbReference>
<evidence type="ECO:0000256" key="3">
    <source>
        <dbReference type="ARBA" id="ARBA00023163"/>
    </source>
</evidence>
<name>A0A844ANL1_9RHOB</name>
<dbReference type="Pfam" id="PF00392">
    <property type="entry name" value="GntR"/>
    <property type="match status" value="2"/>
</dbReference>
<dbReference type="Gene3D" id="1.20.120.530">
    <property type="entry name" value="GntR ligand-binding domain-like"/>
    <property type="match status" value="1"/>
</dbReference>
<dbReference type="PROSITE" id="PS50949">
    <property type="entry name" value="HTH_GNTR"/>
    <property type="match status" value="1"/>
</dbReference>
<proteinExistence type="predicted"/>
<dbReference type="InterPro" id="IPR011711">
    <property type="entry name" value="GntR_C"/>
</dbReference>
<dbReference type="InterPro" id="IPR036388">
    <property type="entry name" value="WH-like_DNA-bd_sf"/>
</dbReference>
<dbReference type="GO" id="GO:0003677">
    <property type="term" value="F:DNA binding"/>
    <property type="evidence" value="ECO:0007669"/>
    <property type="project" value="UniProtKB-KW"/>
</dbReference>
<comment type="caution">
    <text evidence="5">The sequence shown here is derived from an EMBL/GenBank/DDBJ whole genome shotgun (WGS) entry which is preliminary data.</text>
</comment>
<gene>
    <name evidence="5" type="ORF">GG681_16405</name>
</gene>
<dbReference type="InterPro" id="IPR036390">
    <property type="entry name" value="WH_DNA-bd_sf"/>
</dbReference>
<dbReference type="InterPro" id="IPR000524">
    <property type="entry name" value="Tscrpt_reg_HTH_GntR"/>
</dbReference>
<sequence length="300" mass="34604">MARTDDRFREAFNNLLEVCKSLKTGDALPSETSLATTLDVSRTVVRSALTRLDSEGIISWEGRRKTLLRPPETNDWLATREETLSPEELEQRFLDWILRFDVPPGTPLNVTELARTWNVQPHALQEFLASLSRFGLVQRRKRGGWELLGFTTNYAVELSDFRKMLELNAICELLTLPDDAPIWAKLAELKQDHLELQEQLSTRFHDFSLLDERFHNALGSVVKNRFTAEFQRVISLIFHYHYQWDKKDERCRNAAAIVEHLRLIDALLDRDEDKALAAARDHLNTSKQTLLASLSIHDLA</sequence>
<dbReference type="SMART" id="SM00345">
    <property type="entry name" value="HTH_GNTR"/>
    <property type="match status" value="2"/>
</dbReference>
<keyword evidence="6" id="KW-1185">Reference proteome</keyword>
<evidence type="ECO:0000256" key="1">
    <source>
        <dbReference type="ARBA" id="ARBA00023015"/>
    </source>
</evidence>
<dbReference type="SUPFAM" id="SSF46785">
    <property type="entry name" value="Winged helix' DNA-binding domain"/>
    <property type="match status" value="2"/>
</dbReference>
<keyword evidence="1" id="KW-0805">Transcription regulation</keyword>
<evidence type="ECO:0000259" key="4">
    <source>
        <dbReference type="PROSITE" id="PS50949"/>
    </source>
</evidence>
<dbReference type="SUPFAM" id="SSF48008">
    <property type="entry name" value="GntR ligand-binding domain-like"/>
    <property type="match status" value="1"/>
</dbReference>
<evidence type="ECO:0000313" key="5">
    <source>
        <dbReference type="EMBL" id="MQY44230.1"/>
    </source>
</evidence>
<dbReference type="Proteomes" id="UP000436694">
    <property type="component" value="Unassembled WGS sequence"/>
</dbReference>
<organism evidence="5 6">
    <name type="scientific">Tritonibacter aquimaris</name>
    <dbReference type="NCBI Taxonomy" id="2663379"/>
    <lineage>
        <taxon>Bacteria</taxon>
        <taxon>Pseudomonadati</taxon>
        <taxon>Pseudomonadota</taxon>
        <taxon>Alphaproteobacteria</taxon>
        <taxon>Rhodobacterales</taxon>
        <taxon>Paracoccaceae</taxon>
        <taxon>Tritonibacter</taxon>
    </lineage>
</organism>
<keyword evidence="3" id="KW-0804">Transcription</keyword>
<protein>
    <submittedName>
        <fullName evidence="5">GntR family transcriptional regulator</fullName>
    </submittedName>
</protein>
<dbReference type="AlphaFoldDB" id="A0A844ANL1"/>
<dbReference type="Pfam" id="PF07729">
    <property type="entry name" value="FCD"/>
    <property type="match status" value="1"/>
</dbReference>
<keyword evidence="2" id="KW-0238">DNA-binding</keyword>
<accession>A0A844ANL1</accession>
<reference evidence="5 6" key="1">
    <citation type="submission" date="2019-10" db="EMBL/GenBank/DDBJ databases">
        <title>Epibacterium sp. nov., isolated from seawater.</title>
        <authorList>
            <person name="Zhang X."/>
            <person name="Li N."/>
        </authorList>
    </citation>
    <scope>NUCLEOTIDE SEQUENCE [LARGE SCALE GENOMIC DNA]</scope>
    <source>
        <strain evidence="5 6">SM1969</strain>
    </source>
</reference>
<dbReference type="SMART" id="SM00895">
    <property type="entry name" value="FCD"/>
    <property type="match status" value="1"/>
</dbReference>
<dbReference type="EMBL" id="WIXK01000012">
    <property type="protein sequence ID" value="MQY44230.1"/>
    <property type="molecule type" value="Genomic_DNA"/>
</dbReference>
<dbReference type="InterPro" id="IPR008920">
    <property type="entry name" value="TF_FadR/GntR_C"/>
</dbReference>
<dbReference type="RefSeq" id="WP_153549126.1">
    <property type="nucleotide sequence ID" value="NZ_WIXK01000012.1"/>
</dbReference>